<dbReference type="AlphaFoldDB" id="A0A381RKC4"/>
<dbReference type="GO" id="GO:0008962">
    <property type="term" value="F:phosphatidylglycerophosphatase activity"/>
    <property type="evidence" value="ECO:0007669"/>
    <property type="project" value="InterPro"/>
</dbReference>
<dbReference type="PIRSF" id="PIRSF006162">
    <property type="entry name" value="PgpA"/>
    <property type="match status" value="1"/>
</dbReference>
<feature type="transmembrane region" description="Helical" evidence="1">
    <location>
        <begin position="15"/>
        <end position="36"/>
    </location>
</feature>
<dbReference type="GO" id="GO:0006629">
    <property type="term" value="P:lipid metabolic process"/>
    <property type="evidence" value="ECO:0007669"/>
    <property type="project" value="InterPro"/>
</dbReference>
<feature type="domain" description="YutG/PgpA" evidence="2">
    <location>
        <begin position="8"/>
        <end position="143"/>
    </location>
</feature>
<dbReference type="Pfam" id="PF04608">
    <property type="entry name" value="PgpA"/>
    <property type="match status" value="1"/>
</dbReference>
<organism evidence="3">
    <name type="scientific">marine metagenome</name>
    <dbReference type="NCBI Taxonomy" id="408172"/>
    <lineage>
        <taxon>unclassified sequences</taxon>
        <taxon>metagenomes</taxon>
        <taxon>ecological metagenomes</taxon>
    </lineage>
</organism>
<reference evidence="3" key="1">
    <citation type="submission" date="2018-05" db="EMBL/GenBank/DDBJ databases">
        <authorList>
            <person name="Lanie J.A."/>
            <person name="Ng W.-L."/>
            <person name="Kazmierczak K.M."/>
            <person name="Andrzejewski T.M."/>
            <person name="Davidsen T.M."/>
            <person name="Wayne K.J."/>
            <person name="Tettelin H."/>
            <person name="Glass J.I."/>
            <person name="Rusch D."/>
            <person name="Podicherti R."/>
            <person name="Tsui H.-C.T."/>
            <person name="Winkler M.E."/>
        </authorList>
    </citation>
    <scope>NUCLEOTIDE SEQUENCE</scope>
</reference>
<dbReference type="InterPro" id="IPR036681">
    <property type="entry name" value="PgpA-like_sf"/>
</dbReference>
<gene>
    <name evidence="3" type="ORF">METZ01_LOCUS44233</name>
</gene>
<dbReference type="PANTHER" id="PTHR36305">
    <property type="entry name" value="PHOSPHATIDYLGLYCEROPHOSPHATASE A"/>
    <property type="match status" value="1"/>
</dbReference>
<dbReference type="InterPro" id="IPR026037">
    <property type="entry name" value="PgpA"/>
</dbReference>
<keyword evidence="1" id="KW-0812">Transmembrane</keyword>
<evidence type="ECO:0000259" key="2">
    <source>
        <dbReference type="Pfam" id="PF04608"/>
    </source>
</evidence>
<proteinExistence type="predicted"/>
<dbReference type="SUPFAM" id="SSF101307">
    <property type="entry name" value="YutG-like"/>
    <property type="match status" value="1"/>
</dbReference>
<feature type="transmembrane region" description="Helical" evidence="1">
    <location>
        <begin position="43"/>
        <end position="60"/>
    </location>
</feature>
<feature type="non-terminal residue" evidence="3">
    <location>
        <position position="1"/>
    </location>
</feature>
<dbReference type="InterPro" id="IPR007686">
    <property type="entry name" value="YutG/PgpA"/>
</dbReference>
<name>A0A381RKC4_9ZZZZ</name>
<accession>A0A381RKC4</accession>
<evidence type="ECO:0000256" key="1">
    <source>
        <dbReference type="SAM" id="Phobius"/>
    </source>
</evidence>
<dbReference type="CDD" id="cd06971">
    <property type="entry name" value="PgpA"/>
    <property type="match status" value="1"/>
</dbReference>
<keyword evidence="1" id="KW-0472">Membrane</keyword>
<keyword evidence="1" id="KW-1133">Transmembrane helix</keyword>
<sequence>VKRLAVAVSTGFYCGYAPVAPGTVGSALGLVIFGVLRAIASPLVELVAIAVLLAVGVWSASVTERYVGRTDPGIIVIDEIVGMLLTFAYLNVGFGSLVFGFVLFRVFDIVKPYPARACERLPGGWGVMADDVVAALYAQAVLRGGIWVIAALGA</sequence>
<dbReference type="PANTHER" id="PTHR36305:SF1">
    <property type="entry name" value="PHOSPHATIDYLGLYCEROPHOSPHATASE A"/>
    <property type="match status" value="1"/>
</dbReference>
<evidence type="ECO:0000313" key="3">
    <source>
        <dbReference type="EMBL" id="SUZ91379.1"/>
    </source>
</evidence>
<protein>
    <recommendedName>
        <fullName evidence="2">YutG/PgpA domain-containing protein</fullName>
    </recommendedName>
</protein>
<dbReference type="EMBL" id="UINC01001970">
    <property type="protein sequence ID" value="SUZ91379.1"/>
    <property type="molecule type" value="Genomic_DNA"/>
</dbReference>
<feature type="transmembrane region" description="Helical" evidence="1">
    <location>
        <begin position="80"/>
        <end position="104"/>
    </location>
</feature>